<accession>A0A4Q7ASN1</accession>
<dbReference type="Proteomes" id="UP000293483">
    <property type="component" value="Unassembled WGS sequence"/>
</dbReference>
<organism evidence="1 2">
    <name type="scientific">Acinetobacter bouvetii</name>
    <dbReference type="NCBI Taxonomy" id="202951"/>
    <lineage>
        <taxon>Bacteria</taxon>
        <taxon>Pseudomonadati</taxon>
        <taxon>Pseudomonadota</taxon>
        <taxon>Gammaproteobacteria</taxon>
        <taxon>Moraxellales</taxon>
        <taxon>Moraxellaceae</taxon>
        <taxon>Acinetobacter</taxon>
    </lineage>
</organism>
<name>A0A4Q7ASN1_9GAMM</name>
<dbReference type="EMBL" id="SGSU01000011">
    <property type="protein sequence ID" value="RZG66361.1"/>
    <property type="molecule type" value="Genomic_DNA"/>
</dbReference>
<dbReference type="AlphaFoldDB" id="A0A4Q7ASN1"/>
<dbReference type="RefSeq" id="WP_130146271.1">
    <property type="nucleotide sequence ID" value="NZ_SGSU01000011.1"/>
</dbReference>
<sequence>MNIFIYAYSYDENSGGSIALHRLCHLINEVTNYRAYLVPHRKFGLRQDIKKIFRNTKIDVHPDWNTPVWQNFFFPKKSVVIYPEIVDDNPLKIKHVVRWLLHQPGFHTGRIHYGEDELYFKFNSAIKDFSYVNSQTSLNELKVIFYPIDIYRNVELERTIESCYMIRKGVSKPIIHDKNSICLDGKSHSEIAQIFNQARTFICYDDYTAYSIFAVLAGCVSVVVPDHRVSIDEWYSNETDRYGIAYGLNQVQLDWAHQTKEKVFEHIEHEHFKSETCVQTCMDEIRTFFKL</sequence>
<comment type="caution">
    <text evidence="1">The sequence shown here is derived from an EMBL/GenBank/DDBJ whole genome shotgun (WGS) entry which is preliminary data.</text>
</comment>
<protein>
    <submittedName>
        <fullName evidence="1">WavQ</fullName>
    </submittedName>
</protein>
<evidence type="ECO:0000313" key="1">
    <source>
        <dbReference type="EMBL" id="RZG66361.1"/>
    </source>
</evidence>
<reference evidence="1 2" key="1">
    <citation type="submission" date="2019-02" db="EMBL/GenBank/DDBJ databases">
        <title>The Batch Genome Submission of Acinetobacter spp. strains.</title>
        <authorList>
            <person name="Qin J."/>
            <person name="Hu Y."/>
            <person name="Ye H."/>
            <person name="Wei L."/>
            <person name="Feng Y."/>
            <person name="Zong Z."/>
        </authorList>
    </citation>
    <scope>NUCLEOTIDE SEQUENCE [LARGE SCALE GENOMIC DNA]</scope>
    <source>
        <strain evidence="1 2">WCHABo060081</strain>
    </source>
</reference>
<gene>
    <name evidence="1" type="ORF">EXE25_10900</name>
</gene>
<proteinExistence type="predicted"/>
<evidence type="ECO:0000313" key="2">
    <source>
        <dbReference type="Proteomes" id="UP000293483"/>
    </source>
</evidence>